<reference evidence="1" key="2">
    <citation type="submission" date="2025-09" db="UniProtKB">
        <authorList>
            <consortium name="EnsemblPlants"/>
        </authorList>
    </citation>
    <scope>IDENTIFICATION</scope>
</reference>
<proteinExistence type="predicted"/>
<keyword evidence="2" id="KW-1185">Reference proteome</keyword>
<organism evidence="1 2">
    <name type="scientific">Avena sativa</name>
    <name type="common">Oat</name>
    <dbReference type="NCBI Taxonomy" id="4498"/>
    <lineage>
        <taxon>Eukaryota</taxon>
        <taxon>Viridiplantae</taxon>
        <taxon>Streptophyta</taxon>
        <taxon>Embryophyta</taxon>
        <taxon>Tracheophyta</taxon>
        <taxon>Spermatophyta</taxon>
        <taxon>Magnoliopsida</taxon>
        <taxon>Liliopsida</taxon>
        <taxon>Poales</taxon>
        <taxon>Poaceae</taxon>
        <taxon>BOP clade</taxon>
        <taxon>Pooideae</taxon>
        <taxon>Poodae</taxon>
        <taxon>Poeae</taxon>
        <taxon>Poeae Chloroplast Group 1 (Aveneae type)</taxon>
        <taxon>Aveninae</taxon>
        <taxon>Avena</taxon>
    </lineage>
</organism>
<dbReference type="Proteomes" id="UP001732700">
    <property type="component" value="Chromosome 3D"/>
</dbReference>
<name>A0ACD5W4Y4_AVESA</name>
<reference evidence="1" key="1">
    <citation type="submission" date="2021-05" db="EMBL/GenBank/DDBJ databases">
        <authorList>
            <person name="Scholz U."/>
            <person name="Mascher M."/>
            <person name="Fiebig A."/>
        </authorList>
    </citation>
    <scope>NUCLEOTIDE SEQUENCE [LARGE SCALE GENOMIC DNA]</scope>
</reference>
<sequence length="265" mass="29799">MGVDLEQAAGPAYRAIPADPHDEAPVLGDAPRAPTPKEDWRLFPIALIISLVVMVVMLGPVEYLVQTNLASFSVGLAGHDGVDVARPASVVSPAFNITLRMSKACADRAEVVLTYSGVALGWARVEPRGCASREPWGRDVELVTRADGVGLSRSLRERMAAEWRRLGRLELDADVVIYTDRRPLSYLGDDTRDKVMRCKVVMADGLQPEPEPCPWYYLRPYSYDKFELKTNTNQEQKIIRWKNVLPPFQNIRSFSFVKQMYLDYI</sequence>
<protein>
    <submittedName>
        <fullName evidence="1">Uncharacterized protein</fullName>
    </submittedName>
</protein>
<evidence type="ECO:0000313" key="1">
    <source>
        <dbReference type="EnsemblPlants" id="AVESA.00010b.r2.3DG0557090.1.CDS"/>
    </source>
</evidence>
<dbReference type="EnsemblPlants" id="AVESA.00010b.r2.3DG0557090.1">
    <property type="protein sequence ID" value="AVESA.00010b.r2.3DG0557090.1.CDS"/>
    <property type="gene ID" value="AVESA.00010b.r2.3DG0557090"/>
</dbReference>
<evidence type="ECO:0000313" key="2">
    <source>
        <dbReference type="Proteomes" id="UP001732700"/>
    </source>
</evidence>
<accession>A0ACD5W4Y4</accession>